<proteinExistence type="predicted"/>
<name>A0ABY4L383_THEAE</name>
<dbReference type="Proteomes" id="UP000832041">
    <property type="component" value="Chromosome"/>
</dbReference>
<keyword evidence="2" id="KW-1185">Reference proteome</keyword>
<protein>
    <submittedName>
        <fullName evidence="1">Uncharacterized protein</fullName>
    </submittedName>
</protein>
<reference evidence="1 2" key="1">
    <citation type="submission" date="2020-04" db="EMBL/GenBank/DDBJ databases">
        <title>Thermobifida alba genome sequencing and assembly.</title>
        <authorList>
            <person name="Luzics S."/>
            <person name="Horvath B."/>
            <person name="Nagy I."/>
            <person name="Toth A."/>
            <person name="Nagy I."/>
            <person name="Kukolya J."/>
        </authorList>
    </citation>
    <scope>NUCLEOTIDE SEQUENCE [LARGE SCALE GENOMIC DNA]</scope>
    <source>
        <strain evidence="1 2">DSM 43795</strain>
    </source>
</reference>
<dbReference type="EMBL" id="CP051627">
    <property type="protein sequence ID" value="UPT20735.1"/>
    <property type="molecule type" value="Genomic_DNA"/>
</dbReference>
<gene>
    <name evidence="1" type="ORF">FOF52_07005</name>
</gene>
<accession>A0ABY4L383</accession>
<dbReference type="RefSeq" id="WP_248593021.1">
    <property type="nucleotide sequence ID" value="NZ_BAABEB010000012.1"/>
</dbReference>
<sequence length="103" mass="11523">MTKSSNPPEEIRAYRISGHRVWREGKELSPAQIRTLAASLVAIARSREQAALRDAYPVGTRVWRAQNPYVVMGYTNSPGLPPMLRLSGNVIAHPNDVRKHPHT</sequence>
<evidence type="ECO:0000313" key="2">
    <source>
        <dbReference type="Proteomes" id="UP000832041"/>
    </source>
</evidence>
<organism evidence="1 2">
    <name type="scientific">Thermobifida alba</name>
    <name type="common">Thermomonospora alba</name>
    <dbReference type="NCBI Taxonomy" id="53522"/>
    <lineage>
        <taxon>Bacteria</taxon>
        <taxon>Bacillati</taxon>
        <taxon>Actinomycetota</taxon>
        <taxon>Actinomycetes</taxon>
        <taxon>Streptosporangiales</taxon>
        <taxon>Nocardiopsidaceae</taxon>
        <taxon>Thermobifida</taxon>
    </lineage>
</organism>
<evidence type="ECO:0000313" key="1">
    <source>
        <dbReference type="EMBL" id="UPT20735.1"/>
    </source>
</evidence>